<dbReference type="InterPro" id="IPR001128">
    <property type="entry name" value="Cyt_P450"/>
</dbReference>
<comment type="similarity">
    <text evidence="2 9">Belongs to the cytochrome P450 family.</text>
</comment>
<keyword evidence="5 9" id="KW-0560">Oxidoreductase</keyword>
<evidence type="ECO:0000256" key="4">
    <source>
        <dbReference type="ARBA" id="ARBA00022723"/>
    </source>
</evidence>
<dbReference type="InterPro" id="IPR036396">
    <property type="entry name" value="Cyt_P450_sf"/>
</dbReference>
<evidence type="ECO:0000256" key="6">
    <source>
        <dbReference type="ARBA" id="ARBA00023004"/>
    </source>
</evidence>
<proteinExistence type="evidence at transcript level"/>
<reference evidence="10" key="1">
    <citation type="submission" date="2017-03" db="EMBL/GenBank/DDBJ databases">
        <authorList>
            <person name="Zhang X.Y."/>
            <person name="Li Y.H."/>
            <person name="Kang X.L."/>
            <person name="Wu H.H."/>
            <person name="Yu R.R."/>
            <person name="Guo Y.Q."/>
            <person name="Wang J.X."/>
            <person name="Zhang J.Z."/>
            <person name="Ma E.B."/>
        </authorList>
    </citation>
    <scope>NUCLEOTIDE SEQUENCE</scope>
    <source>
        <strain evidence="10">Locust strain-A2</strain>
    </source>
</reference>
<reference evidence="10" key="2">
    <citation type="journal article" date="2020" name="Int. J. Biol. Macromol.">
        <title>Transcriptome analysis of antennal cytochrome P450s and their transcriptional responses to plant and locust volatiles in Locusta migratoria.</title>
        <authorList>
            <person name="Wu H."/>
            <person name="Liu Y."/>
            <person name="Shi X."/>
            <person name="Zhang X."/>
            <person name="Ye C."/>
            <person name="Zhu K.Y."/>
            <person name="Zhu F."/>
            <person name="Zhang J."/>
            <person name="Ma E."/>
        </authorList>
    </citation>
    <scope>NUCLEOTIDE SEQUENCE</scope>
    <source>
        <strain evidence="10">Locust strain-A2</strain>
    </source>
</reference>
<dbReference type="GO" id="GO:0004497">
    <property type="term" value="F:monooxygenase activity"/>
    <property type="evidence" value="ECO:0007669"/>
    <property type="project" value="UniProtKB-KW"/>
</dbReference>
<evidence type="ECO:0000256" key="7">
    <source>
        <dbReference type="ARBA" id="ARBA00023033"/>
    </source>
</evidence>
<evidence type="ECO:0000256" key="1">
    <source>
        <dbReference type="ARBA" id="ARBA00001971"/>
    </source>
</evidence>
<evidence type="ECO:0000313" key="10">
    <source>
        <dbReference type="EMBL" id="AVL92828.1"/>
    </source>
</evidence>
<dbReference type="PROSITE" id="PS00086">
    <property type="entry name" value="CYTOCHROME_P450"/>
    <property type="match status" value="1"/>
</dbReference>
<dbReference type="AlphaFoldDB" id="A0A6F8GXJ7"/>
<dbReference type="EMBL" id="KY852390">
    <property type="protein sequence ID" value="AVL92828.1"/>
    <property type="molecule type" value="mRNA"/>
</dbReference>
<evidence type="ECO:0000256" key="2">
    <source>
        <dbReference type="ARBA" id="ARBA00010617"/>
    </source>
</evidence>
<dbReference type="GO" id="GO:0016705">
    <property type="term" value="F:oxidoreductase activity, acting on paired donors, with incorporation or reduction of molecular oxygen"/>
    <property type="evidence" value="ECO:0007669"/>
    <property type="project" value="InterPro"/>
</dbReference>
<dbReference type="InterPro" id="IPR050479">
    <property type="entry name" value="CYP11_CYP27_families"/>
</dbReference>
<comment type="cofactor">
    <cofactor evidence="1 8">
        <name>heme</name>
        <dbReference type="ChEBI" id="CHEBI:30413"/>
    </cofactor>
</comment>
<name>A0A6F8GXJ7_LOCMI</name>
<keyword evidence="3 8" id="KW-0349">Heme</keyword>
<sequence>MAAVAKKYFLLQKHLNSSKPCLGIHLYVRSAHKEAKPFQSIPGPVRLPLWGNLLHYKLGVFDVRKYHEVLEHLHKQYGPIVRETIGSRTVVHVFDPDDIKEVYMNEGQTPFVAPLMETAQLYRKQKNLSLGLGNVNGEEWYRLRSAVRHLMLKPQEVQVYFSAVREIAIDFVSHIENILVDGKVENLRDEVSKWAQESAGAICFGRRLGCLNGGEMENVAQKIIAANKEIFQLSGNLKFSLPVYKYFHTPKWKRITEAENFIYRTTEKYVEQTIDEVKTIIEKENRVEEKYQFITHLLSKDTLSRDDIIIIAFSLFTDGLSTTVPALLYNLYCLATNPEVQDKAYAEIELVLKETDTITADVLNKLPYIKAIVKETFRFYPIGTEVSRIIQKDLILSGYHVPKGTHVDLTPNVHLQSEKYFNDARTYLPDRWLRGHENTNYHPYLLTPFGHGTRTCAGRRFAEQDLYIVLFYILQKFKLEYQNNNKSLEQVFETLLFPDGPVDVIFKQRSNNA</sequence>
<dbReference type="PANTHER" id="PTHR24279">
    <property type="entry name" value="CYTOCHROME P450"/>
    <property type="match status" value="1"/>
</dbReference>
<dbReference type="PRINTS" id="PR00463">
    <property type="entry name" value="EP450I"/>
</dbReference>
<dbReference type="CDD" id="cd11054">
    <property type="entry name" value="CYP24A1-like"/>
    <property type="match status" value="1"/>
</dbReference>
<dbReference type="Pfam" id="PF00067">
    <property type="entry name" value="p450"/>
    <property type="match status" value="1"/>
</dbReference>
<keyword evidence="4 8" id="KW-0479">Metal-binding</keyword>
<dbReference type="GO" id="GO:0005506">
    <property type="term" value="F:iron ion binding"/>
    <property type="evidence" value="ECO:0007669"/>
    <property type="project" value="InterPro"/>
</dbReference>
<keyword evidence="7 9" id="KW-0503">Monooxygenase</keyword>
<dbReference type="FunFam" id="1.10.630.10:FF:000006">
    <property type="entry name" value="Cytochrome P450 302a1, mitochondrial"/>
    <property type="match status" value="1"/>
</dbReference>
<dbReference type="PRINTS" id="PR00385">
    <property type="entry name" value="P450"/>
</dbReference>
<evidence type="ECO:0000256" key="5">
    <source>
        <dbReference type="ARBA" id="ARBA00023002"/>
    </source>
</evidence>
<evidence type="ECO:0000256" key="3">
    <source>
        <dbReference type="ARBA" id="ARBA00022617"/>
    </source>
</evidence>
<evidence type="ECO:0000256" key="9">
    <source>
        <dbReference type="RuleBase" id="RU000461"/>
    </source>
</evidence>
<evidence type="ECO:0000256" key="8">
    <source>
        <dbReference type="PIRSR" id="PIRSR602401-1"/>
    </source>
</evidence>
<dbReference type="SUPFAM" id="SSF48264">
    <property type="entry name" value="Cytochrome P450"/>
    <property type="match status" value="1"/>
</dbReference>
<dbReference type="InterPro" id="IPR017972">
    <property type="entry name" value="Cyt_P450_CS"/>
</dbReference>
<protein>
    <submittedName>
        <fullName evidence="10">CYP450</fullName>
    </submittedName>
</protein>
<dbReference type="PANTHER" id="PTHR24279:SF120">
    <property type="entry name" value="CYTOCHROME P450"/>
    <property type="match status" value="1"/>
</dbReference>
<organism evidence="10">
    <name type="scientific">Locusta migratoria</name>
    <name type="common">Migratory locust</name>
    <dbReference type="NCBI Taxonomy" id="7004"/>
    <lineage>
        <taxon>Eukaryota</taxon>
        <taxon>Metazoa</taxon>
        <taxon>Ecdysozoa</taxon>
        <taxon>Arthropoda</taxon>
        <taxon>Hexapoda</taxon>
        <taxon>Insecta</taxon>
        <taxon>Pterygota</taxon>
        <taxon>Neoptera</taxon>
        <taxon>Polyneoptera</taxon>
        <taxon>Orthoptera</taxon>
        <taxon>Caelifera</taxon>
        <taxon>Acrididea</taxon>
        <taxon>Acridomorpha</taxon>
        <taxon>Acridoidea</taxon>
        <taxon>Acrididae</taxon>
        <taxon>Oedipodinae</taxon>
        <taxon>Locusta</taxon>
    </lineage>
</organism>
<dbReference type="InterPro" id="IPR002401">
    <property type="entry name" value="Cyt_P450_E_grp-I"/>
</dbReference>
<keyword evidence="6 8" id="KW-0408">Iron</keyword>
<dbReference type="Gene3D" id="1.10.630.10">
    <property type="entry name" value="Cytochrome P450"/>
    <property type="match status" value="1"/>
</dbReference>
<accession>A0A6F8GXJ7</accession>
<dbReference type="GO" id="GO:0020037">
    <property type="term" value="F:heme binding"/>
    <property type="evidence" value="ECO:0007669"/>
    <property type="project" value="InterPro"/>
</dbReference>
<feature type="binding site" description="axial binding residue" evidence="8">
    <location>
        <position position="456"/>
    </location>
    <ligand>
        <name>heme</name>
        <dbReference type="ChEBI" id="CHEBI:30413"/>
    </ligand>
    <ligandPart>
        <name>Fe</name>
        <dbReference type="ChEBI" id="CHEBI:18248"/>
    </ligandPart>
</feature>